<protein>
    <submittedName>
        <fullName evidence="1">Phenylalanyl-tRNA synthetase subunit alpha</fullName>
    </submittedName>
</protein>
<organism evidence="1 2">
    <name type="scientific">Aequorivita aquimaris</name>
    <dbReference type="NCBI Taxonomy" id="1548749"/>
    <lineage>
        <taxon>Bacteria</taxon>
        <taxon>Pseudomonadati</taxon>
        <taxon>Bacteroidota</taxon>
        <taxon>Flavobacteriia</taxon>
        <taxon>Flavobacteriales</taxon>
        <taxon>Flavobacteriaceae</taxon>
        <taxon>Aequorivita</taxon>
    </lineage>
</organism>
<dbReference type="EMBL" id="JRWG01000002">
    <property type="protein sequence ID" value="KXO00821.1"/>
    <property type="molecule type" value="Genomic_DNA"/>
</dbReference>
<evidence type="ECO:0000313" key="2">
    <source>
        <dbReference type="Proteomes" id="UP000070138"/>
    </source>
</evidence>
<reference evidence="1 2" key="2">
    <citation type="journal article" date="2016" name="Int. J. Syst. Evol. Microbiol.">
        <title>Vitellibacter aquimaris sp. nov., a marine bacterium isolated from seawater.</title>
        <authorList>
            <person name="Thevarajoo S."/>
            <person name="Selvaratnam C."/>
            <person name="Goh K.M."/>
            <person name="Hong K.W."/>
            <person name="Chan X.Y."/>
            <person name="Chan K.G."/>
            <person name="Chong C.S."/>
        </authorList>
    </citation>
    <scope>NUCLEOTIDE SEQUENCE [LARGE SCALE GENOMIC DNA]</scope>
    <source>
        <strain evidence="1 2">D-24</strain>
    </source>
</reference>
<proteinExistence type="predicted"/>
<dbReference type="GO" id="GO:0004812">
    <property type="term" value="F:aminoacyl-tRNA ligase activity"/>
    <property type="evidence" value="ECO:0007669"/>
    <property type="project" value="UniProtKB-KW"/>
</dbReference>
<keyword evidence="2" id="KW-1185">Reference proteome</keyword>
<keyword evidence="1" id="KW-0436">Ligase</keyword>
<dbReference type="Proteomes" id="UP000070138">
    <property type="component" value="Unassembled WGS sequence"/>
</dbReference>
<gene>
    <name evidence="1" type="ORF">LS48_04750</name>
</gene>
<name>A0A137RKV5_9FLAO</name>
<keyword evidence="1" id="KW-0030">Aminoacyl-tRNA synthetase</keyword>
<dbReference type="AlphaFoldDB" id="A0A137RKV5"/>
<dbReference type="OrthoDB" id="953239at2"/>
<accession>A0A137RKV5</accession>
<reference evidence="2" key="1">
    <citation type="submission" date="2014-10" db="EMBL/GenBank/DDBJ databases">
        <title>Genome sequencing of Vitellibacter sp. D-24.</title>
        <authorList>
            <person name="Thevarajoo S."/>
            <person name="Selvaratnam C."/>
            <person name="Goh K.M."/>
            <person name="Chong C.S."/>
        </authorList>
    </citation>
    <scope>NUCLEOTIDE SEQUENCE [LARGE SCALE GENOMIC DNA]</scope>
    <source>
        <strain evidence="2">D-24</strain>
    </source>
</reference>
<dbReference type="RefSeq" id="WP_062620475.1">
    <property type="nucleotide sequence ID" value="NZ_JRWG01000002.1"/>
</dbReference>
<dbReference type="STRING" id="1548749.LS48_04750"/>
<comment type="caution">
    <text evidence="1">The sequence shown here is derived from an EMBL/GenBank/DDBJ whole genome shotgun (WGS) entry which is preliminary data.</text>
</comment>
<sequence length="131" mass="15206">MRKDIEIPKAENVHIVAVKEWDKDFTEQQWYIYLVNNREDEIETVLVLSRGKSEDKKTSTLRHGLGKIKPKTSVKVEFIPTEVLGFTNEYLVTFFAENKLFERKFTFEPNSISEEKVTALPVLESEGILAK</sequence>
<evidence type="ECO:0000313" key="1">
    <source>
        <dbReference type="EMBL" id="KXO00821.1"/>
    </source>
</evidence>